<dbReference type="InterPro" id="IPR001789">
    <property type="entry name" value="Sig_transdc_resp-reg_receiver"/>
</dbReference>
<organism evidence="5">
    <name type="scientific">Bradyrhizobium sp. LLZ17</name>
    <dbReference type="NCBI Taxonomy" id="3239388"/>
    <lineage>
        <taxon>Bacteria</taxon>
        <taxon>Pseudomonadati</taxon>
        <taxon>Pseudomonadota</taxon>
        <taxon>Alphaproteobacteria</taxon>
        <taxon>Hyphomicrobiales</taxon>
        <taxon>Nitrobacteraceae</taxon>
        <taxon>Bradyrhizobium</taxon>
    </lineage>
</organism>
<evidence type="ECO:0000256" key="3">
    <source>
        <dbReference type="SAM" id="MobiDB-lite"/>
    </source>
</evidence>
<feature type="modified residue" description="4-aspartylphosphate" evidence="2">
    <location>
        <position position="72"/>
    </location>
</feature>
<dbReference type="SUPFAM" id="SSF52172">
    <property type="entry name" value="CheY-like"/>
    <property type="match status" value="1"/>
</dbReference>
<evidence type="ECO:0000313" key="5">
    <source>
        <dbReference type="EMBL" id="XDV61229.1"/>
    </source>
</evidence>
<feature type="region of interest" description="Disordered" evidence="3">
    <location>
        <begin position="1"/>
        <end position="20"/>
    </location>
</feature>
<dbReference type="SMART" id="SM00448">
    <property type="entry name" value="REC"/>
    <property type="match status" value="1"/>
</dbReference>
<dbReference type="InterPro" id="IPR050595">
    <property type="entry name" value="Bact_response_regulator"/>
</dbReference>
<dbReference type="PANTHER" id="PTHR44591:SF23">
    <property type="entry name" value="CHEY SUBFAMILY"/>
    <property type="match status" value="1"/>
</dbReference>
<evidence type="ECO:0000256" key="2">
    <source>
        <dbReference type="PROSITE-ProRule" id="PRU00169"/>
    </source>
</evidence>
<dbReference type="CDD" id="cd00156">
    <property type="entry name" value="REC"/>
    <property type="match status" value="1"/>
</dbReference>
<accession>A0AB39XUJ8</accession>
<dbReference type="RefSeq" id="WP_369726571.1">
    <property type="nucleotide sequence ID" value="NZ_CP165734.1"/>
</dbReference>
<proteinExistence type="predicted"/>
<gene>
    <name evidence="5" type="ORF">AB8Z38_22100</name>
</gene>
<dbReference type="Pfam" id="PF00072">
    <property type="entry name" value="Response_reg"/>
    <property type="match status" value="1"/>
</dbReference>
<dbReference type="PANTHER" id="PTHR44591">
    <property type="entry name" value="STRESS RESPONSE REGULATOR PROTEIN 1"/>
    <property type="match status" value="1"/>
</dbReference>
<name>A0AB39XUJ8_9BRAD</name>
<evidence type="ECO:0000259" key="4">
    <source>
        <dbReference type="PROSITE" id="PS50110"/>
    </source>
</evidence>
<evidence type="ECO:0000256" key="1">
    <source>
        <dbReference type="ARBA" id="ARBA00022553"/>
    </source>
</evidence>
<dbReference type="InterPro" id="IPR011006">
    <property type="entry name" value="CheY-like_superfamily"/>
</dbReference>
<dbReference type="GO" id="GO:0000160">
    <property type="term" value="P:phosphorelay signal transduction system"/>
    <property type="evidence" value="ECO:0007669"/>
    <property type="project" value="InterPro"/>
</dbReference>
<dbReference type="EMBL" id="CP165734">
    <property type="protein sequence ID" value="XDV61229.1"/>
    <property type="molecule type" value="Genomic_DNA"/>
</dbReference>
<keyword evidence="1 2" id="KW-0597">Phosphoprotein</keyword>
<dbReference type="PROSITE" id="PS50110">
    <property type="entry name" value="RESPONSE_REGULATORY"/>
    <property type="match status" value="1"/>
</dbReference>
<feature type="domain" description="Response regulatory" evidence="4">
    <location>
        <begin position="23"/>
        <end position="144"/>
    </location>
</feature>
<reference evidence="5" key="1">
    <citation type="submission" date="2024-08" db="EMBL/GenBank/DDBJ databases">
        <authorList>
            <person name="Chaddad Z."/>
            <person name="Lamrabet M."/>
            <person name="Bouhnik O."/>
            <person name="Alami S."/>
            <person name="Wipf D."/>
            <person name="Courty P.E."/>
            <person name="Missbah El Idrissi M."/>
        </authorList>
    </citation>
    <scope>NUCLEOTIDE SEQUENCE</scope>
    <source>
        <strain evidence="5">LLZ17</strain>
    </source>
</reference>
<dbReference type="Gene3D" id="3.40.50.2300">
    <property type="match status" value="1"/>
</dbReference>
<dbReference type="AlphaFoldDB" id="A0AB39XUJ8"/>
<sequence>MSHGSTIEAPKPQTQTGTENPRHVLVVDDDAMVCMAIEIYLQRNNFRVTIAEGGEAGLRALENEHFDLMIIDIFMPHMRGFESIRLFHERAPAIPLIAMSGYAFANLNSPAPDFLRMALELGAARCLRKPFTPDALLAAIKDCLTQHHAAAARLG</sequence>
<protein>
    <submittedName>
        <fullName evidence="5">Response regulator</fullName>
    </submittedName>
</protein>